<feature type="region of interest" description="Disordered" evidence="1">
    <location>
        <begin position="1"/>
        <end position="86"/>
    </location>
</feature>
<dbReference type="AlphaFoldDB" id="A0AAE1U0C6"/>
<sequence length="99" mass="12004">MTRRTRKGKFYNEKERRKEDMKEKEEFERKTMRASHPPSSRPRKQTIIYHIYDNTTHMQRDKAREGSEGQEWNKSPDDDDDDDDDDVVRRALEDVCRGK</sequence>
<organism evidence="2 3">
    <name type="scientific">Petrolisthes manimaculis</name>
    <dbReference type="NCBI Taxonomy" id="1843537"/>
    <lineage>
        <taxon>Eukaryota</taxon>
        <taxon>Metazoa</taxon>
        <taxon>Ecdysozoa</taxon>
        <taxon>Arthropoda</taxon>
        <taxon>Crustacea</taxon>
        <taxon>Multicrustacea</taxon>
        <taxon>Malacostraca</taxon>
        <taxon>Eumalacostraca</taxon>
        <taxon>Eucarida</taxon>
        <taxon>Decapoda</taxon>
        <taxon>Pleocyemata</taxon>
        <taxon>Anomura</taxon>
        <taxon>Galatheoidea</taxon>
        <taxon>Porcellanidae</taxon>
        <taxon>Petrolisthes</taxon>
    </lineage>
</organism>
<proteinExistence type="predicted"/>
<reference evidence="2" key="1">
    <citation type="submission" date="2023-11" db="EMBL/GenBank/DDBJ databases">
        <title>Genome assemblies of two species of porcelain crab, Petrolisthes cinctipes and Petrolisthes manimaculis (Anomura: Porcellanidae).</title>
        <authorList>
            <person name="Angst P."/>
        </authorList>
    </citation>
    <scope>NUCLEOTIDE SEQUENCE</scope>
    <source>
        <strain evidence="2">PB745_02</strain>
        <tissue evidence="2">Gill</tissue>
    </source>
</reference>
<gene>
    <name evidence="2" type="ORF">Pmani_026180</name>
</gene>
<evidence type="ECO:0000256" key="1">
    <source>
        <dbReference type="SAM" id="MobiDB-lite"/>
    </source>
</evidence>
<evidence type="ECO:0000313" key="2">
    <source>
        <dbReference type="EMBL" id="KAK4301685.1"/>
    </source>
</evidence>
<feature type="compositionally biased region" description="Acidic residues" evidence="1">
    <location>
        <begin position="77"/>
        <end position="86"/>
    </location>
</feature>
<feature type="compositionally biased region" description="Basic and acidic residues" evidence="1">
    <location>
        <begin position="10"/>
        <end position="31"/>
    </location>
</feature>
<keyword evidence="3" id="KW-1185">Reference proteome</keyword>
<feature type="compositionally biased region" description="Basic and acidic residues" evidence="1">
    <location>
        <begin position="58"/>
        <end position="67"/>
    </location>
</feature>
<comment type="caution">
    <text evidence="2">The sequence shown here is derived from an EMBL/GenBank/DDBJ whole genome shotgun (WGS) entry which is preliminary data.</text>
</comment>
<name>A0AAE1U0C6_9EUCA</name>
<accession>A0AAE1U0C6</accession>
<protein>
    <submittedName>
        <fullName evidence="2">Uncharacterized protein</fullName>
    </submittedName>
</protein>
<evidence type="ECO:0000313" key="3">
    <source>
        <dbReference type="Proteomes" id="UP001292094"/>
    </source>
</evidence>
<dbReference type="EMBL" id="JAWZYT010002845">
    <property type="protein sequence ID" value="KAK4301685.1"/>
    <property type="molecule type" value="Genomic_DNA"/>
</dbReference>
<dbReference type="Proteomes" id="UP001292094">
    <property type="component" value="Unassembled WGS sequence"/>
</dbReference>